<comment type="function">
    <text evidence="7">Involved in the biogenesis of rRNA. Required for the formation of 18S and 5.8S rRNA.</text>
</comment>
<dbReference type="STRING" id="1849047.A0A3D8SQC0"/>
<feature type="domain" description="S1 motif" evidence="11">
    <location>
        <begin position="830"/>
        <end position="899"/>
    </location>
</feature>
<feature type="domain" description="S1 motif" evidence="11">
    <location>
        <begin position="1227"/>
        <end position="1296"/>
    </location>
</feature>
<feature type="compositionally biased region" description="Acidic residues" evidence="10">
    <location>
        <begin position="1417"/>
        <end position="1435"/>
    </location>
</feature>
<feature type="domain" description="S1 motif" evidence="11">
    <location>
        <begin position="646"/>
        <end position="715"/>
    </location>
</feature>
<evidence type="ECO:0000256" key="4">
    <source>
        <dbReference type="ARBA" id="ARBA00022553"/>
    </source>
</evidence>
<feature type="domain" description="S1 motif" evidence="11">
    <location>
        <begin position="460"/>
        <end position="535"/>
    </location>
</feature>
<sequence length="1796" mass="198004">MAPIKRKSAPTNDSFMRPQKPAPAEDRPTKRARPDESSEKDSKPTSTVSRVPQAPKISRVREEEVAFPRGGASILTPLEHKQIQIEATRDVLFEQGAKSSKPDGNNVDGESAPQKKKQKVQGKIKNKKSSETTEPEEESVKIEGLSYKRLVPGSLVLGQISQINVHDIALSLPNNLTGYVPITSISDKLTERIEAIAAAEENDVEDEESDVEDIELEKLFSLGQYLRAYVVSTTEEASSGKAKRRIELSLRPQQSNNALAVQNIVTNGTLMASVTSVEDHGLIMDLGLEDINMRGFMSSKEIGYGVDLTKIQEGAVYLCMVTGLSSNGKIVKLSADTQKIANPKKLNHLVEAPTVDAFLPGTAVEVLVSEITQRGICGKVMGMVDVTADLMHSGAGATDKDLEKKYKIGAKIKGRVICTFPTSDPPKLGISLLDHVLALVTQQATKDGKKKNPLDILPLSSIVEEVTVRKVEEGVGLFVDVGIKGIPGFVHISRVKDGKIETLTETTGPYKVGSVHRGRLIGYNSVDAVYLVSLEQSILEQPFLRIEDLKIGELVKGKIEKIIVNATGVGGLLVNLADGISGLVPEAHMADVQLLHPEKKFKEGMAVTARVLSTDPSKRQIRLTLKKTLVNSEAVPFVSYDDIAVGMQSPGTIINILTAGAVVQFYGTVRGFLPVSEMSEAFIKDPHQHFRVGQVVNVHVLRVDLTAKKLTVSCKDPSVFGLAQQSALKKLKIGEVVTATVLEKSSDDISVEIQGLNLKAILPLGHFTDGSEQKNLSAMKKIRVGQTLTDLMALEILEQKHLVVLTNKPSLLKAARERTLLRAFEDVKEGKVVRGFVKNVTVTAVFIQFGGGLTGLLPRSKISEDALQLPDFGMQKFQSIEAKVVSVDSAQRRFLLAMPNVGIDKDTSSLAATSMVVNQAAVNPVDSSITCVDDLTLGRLTKAKVMSVKDTQINVQLADNIQGRIDVSEMFDSWEEIKDRKHPLRTFTPKQIINVQVLGVHDARNHRFLPITHRAGKTLVFELSAKPSDQTEKVQEALTLNKVKVGSAWIAFVNNVGDDCLWVNLSPNIRGRIRAMDVCDDVSLLKDLESNFPIGSAIRVHVKGVDVANNRLDLSARSAQASESLTFKNLSKDMVVPVKVTRVNERQIMVQLSEALSGPVNLVDLADDYSLADPTIFKKNDIIRVCVTEVDAPNKRIRLSTRPSRVLNSSLHVKDPEILTLSQLKVNDIVRGFVSKVADNGVFVNLGGNVTAYVRISDLSDSYLKDWKSNFQVDQLVTGKVIKLDASLNHIQLSLKDSVIDKDYVPPLTFEDMKVGQVVTGKIRKVEDFGVFIVVDGSANVSGLCHRSEMASKRVHDVKKLYTDGDSVKAIILKLDREKKRISFGLKASYFDEGVESEEDSDDEDMDGMEGVRLDADTSEDDNESEEDVGLDFDDTTTVLNVSRSDDDSSDEEMTGIEATPSVSALKAGSFDWSADILDKPDDQSAADSDSGTEEKPKKKKKADIKIDRTGDLDANGPQSVSDFERLLLGQPDSSQLWIEYMAFQMRLGELSKARDVAERAIKTINVREETEKLNIWIALLNLECAYGNEETLNEAFKRACQYNDAQEVHERLTSIYIQSGKTEKADELFQVLVKKFSQSPTVWFNYAHFLHQTLSSPDRARALLPRAIQSLPTHTHLNLTIKFAALEFHSESGSPERGRTMFEGLLSTYPKRLDIWNQLLDLEIQQSDKDIIRGVFERVTKVRSIKPKGAKAWFRRWSEWEEQNGDKKSQERVRAKAEEWVRVAAERKAKGGDDE</sequence>
<dbReference type="Gene3D" id="1.25.40.10">
    <property type="entry name" value="Tetratricopeptide repeat domain"/>
    <property type="match status" value="1"/>
</dbReference>
<name>A0A3D8SQC0_9HELO</name>
<feature type="region of interest" description="Disordered" evidence="10">
    <location>
        <begin position="1"/>
        <end position="76"/>
    </location>
</feature>
<dbReference type="Gene3D" id="2.40.50.140">
    <property type="entry name" value="Nucleic acid-binding proteins"/>
    <property type="match status" value="10"/>
</dbReference>
<dbReference type="CDD" id="cd04461">
    <property type="entry name" value="S1_Rrp5_repeat_hs8_sc7"/>
    <property type="match status" value="1"/>
</dbReference>
<dbReference type="SUPFAM" id="SSF50249">
    <property type="entry name" value="Nucleic acid-binding proteins"/>
    <property type="match status" value="11"/>
</dbReference>
<dbReference type="FunFam" id="2.40.50.140:FF:000103">
    <property type="entry name" value="protein RRP5 homolog"/>
    <property type="match status" value="2"/>
</dbReference>
<evidence type="ECO:0000256" key="5">
    <source>
        <dbReference type="ARBA" id="ARBA00022737"/>
    </source>
</evidence>
<dbReference type="InterPro" id="IPR003029">
    <property type="entry name" value="S1_domain"/>
</dbReference>
<dbReference type="Pfam" id="PF23459">
    <property type="entry name" value="S1_RRP5"/>
    <property type="match status" value="2"/>
</dbReference>
<keyword evidence="5" id="KW-0677">Repeat</keyword>
<feature type="domain" description="S1 motif" evidence="11">
    <location>
        <begin position="734"/>
        <end position="808"/>
    </location>
</feature>
<accession>A0A3D8SQC0</accession>
<dbReference type="Pfam" id="PF00575">
    <property type="entry name" value="S1"/>
    <property type="match status" value="4"/>
</dbReference>
<evidence type="ECO:0000313" key="13">
    <source>
        <dbReference type="Proteomes" id="UP000256645"/>
    </source>
</evidence>
<dbReference type="Pfam" id="PF23231">
    <property type="entry name" value="HAT_Syf1_CNRKL1_C"/>
    <property type="match status" value="1"/>
</dbReference>
<keyword evidence="6" id="KW-0539">Nucleus</keyword>
<feature type="domain" description="S1 motif" evidence="11">
    <location>
        <begin position="1316"/>
        <end position="1387"/>
    </location>
</feature>
<evidence type="ECO:0000256" key="3">
    <source>
        <dbReference type="ARBA" id="ARBA00022552"/>
    </source>
</evidence>
<evidence type="ECO:0000256" key="2">
    <source>
        <dbReference type="ARBA" id="ARBA00022517"/>
    </source>
</evidence>
<dbReference type="Proteomes" id="UP000256645">
    <property type="component" value="Unassembled WGS sequence"/>
</dbReference>
<dbReference type="GO" id="GO:0006364">
    <property type="term" value="P:rRNA processing"/>
    <property type="evidence" value="ECO:0007669"/>
    <property type="project" value="UniProtKB-KW"/>
</dbReference>
<dbReference type="InterPro" id="IPR055430">
    <property type="entry name" value="HAT_Syf1_CNRKL1_C"/>
</dbReference>
<dbReference type="CDD" id="cd05697">
    <property type="entry name" value="S1_Rrp5_repeat_hs5"/>
    <property type="match status" value="1"/>
</dbReference>
<dbReference type="OrthoDB" id="412781at2759"/>
<dbReference type="FunFam" id="2.40.50.140:FF:000278">
    <property type="entry name" value="rRNA biogenesis protein rrp5"/>
    <property type="match status" value="1"/>
</dbReference>
<dbReference type="PROSITE" id="PS50126">
    <property type="entry name" value="S1"/>
    <property type="match status" value="11"/>
</dbReference>
<feature type="compositionally biased region" description="Basic residues" evidence="10">
    <location>
        <begin position="114"/>
        <end position="127"/>
    </location>
</feature>
<dbReference type="InterPro" id="IPR057301">
    <property type="entry name" value="Rrp5_OB_4th"/>
</dbReference>
<gene>
    <name evidence="12" type="ORF">BP6252_00545</name>
</gene>
<feature type="region of interest" description="Disordered" evidence="10">
    <location>
        <begin position="96"/>
        <end position="139"/>
    </location>
</feature>
<organism evidence="12 13">
    <name type="scientific">Coleophoma cylindrospora</name>
    <dbReference type="NCBI Taxonomy" id="1849047"/>
    <lineage>
        <taxon>Eukaryota</taxon>
        <taxon>Fungi</taxon>
        <taxon>Dikarya</taxon>
        <taxon>Ascomycota</taxon>
        <taxon>Pezizomycotina</taxon>
        <taxon>Leotiomycetes</taxon>
        <taxon>Helotiales</taxon>
        <taxon>Dermateaceae</taxon>
        <taxon>Coleophoma</taxon>
    </lineage>
</organism>
<evidence type="ECO:0000313" key="12">
    <source>
        <dbReference type="EMBL" id="RDW88513.1"/>
    </source>
</evidence>
<dbReference type="FunFam" id="2.40.50.140:FF:000155">
    <property type="entry name" value="rRNA biogenesis protein RRP5"/>
    <property type="match status" value="1"/>
</dbReference>
<feature type="domain" description="S1 motif" evidence="11">
    <location>
        <begin position="153"/>
        <end position="251"/>
    </location>
</feature>
<dbReference type="InterPro" id="IPR048058">
    <property type="entry name" value="Rrp5_S1_rpt_hs11_sc8"/>
</dbReference>
<keyword evidence="3" id="KW-0698">rRNA processing</keyword>
<evidence type="ECO:0000259" key="11">
    <source>
        <dbReference type="PROSITE" id="PS50126"/>
    </source>
</evidence>
<dbReference type="CDD" id="cd05706">
    <property type="entry name" value="S1_Rrp5_repeat_sc10"/>
    <property type="match status" value="1"/>
</dbReference>
<comment type="caution">
    <text evidence="12">The sequence shown here is derived from an EMBL/GenBank/DDBJ whole genome shotgun (WGS) entry which is preliminary data.</text>
</comment>
<keyword evidence="2" id="KW-0690">Ribosome biogenesis</keyword>
<evidence type="ECO:0000256" key="6">
    <source>
        <dbReference type="ARBA" id="ARBA00023242"/>
    </source>
</evidence>
<dbReference type="PANTHER" id="PTHR23270:SF10">
    <property type="entry name" value="PROTEIN RRP5 HOMOLOG"/>
    <property type="match status" value="1"/>
</dbReference>
<dbReference type="CDD" id="cd05698">
    <property type="entry name" value="S1_Rrp5_repeat_hs6_sc5"/>
    <property type="match status" value="1"/>
</dbReference>
<feature type="region of interest" description="Disordered" evidence="10">
    <location>
        <begin position="1476"/>
        <end position="1518"/>
    </location>
</feature>
<dbReference type="InterPro" id="IPR045209">
    <property type="entry name" value="Rrp5"/>
</dbReference>
<dbReference type="CDD" id="cd05707">
    <property type="entry name" value="S1_Rrp5_repeat_sc11"/>
    <property type="match status" value="1"/>
</dbReference>
<evidence type="ECO:0000256" key="1">
    <source>
        <dbReference type="ARBA" id="ARBA00004604"/>
    </source>
</evidence>
<dbReference type="FunFam" id="2.40.50.140:FF:000159">
    <property type="entry name" value="rRNA biogenesis protein rrp5"/>
    <property type="match status" value="1"/>
</dbReference>
<feature type="domain" description="S1 motif" evidence="11">
    <location>
        <begin position="1046"/>
        <end position="1117"/>
    </location>
</feature>
<evidence type="ECO:0000256" key="9">
    <source>
        <dbReference type="ARBA" id="ARBA00076674"/>
    </source>
</evidence>
<evidence type="ECO:0000256" key="10">
    <source>
        <dbReference type="SAM" id="MobiDB-lite"/>
    </source>
</evidence>
<dbReference type="SMART" id="SM00386">
    <property type="entry name" value="HAT"/>
    <property type="match status" value="5"/>
</dbReference>
<dbReference type="InterPro" id="IPR012340">
    <property type="entry name" value="NA-bd_OB-fold"/>
</dbReference>
<keyword evidence="13" id="KW-1185">Reference proteome</keyword>
<reference evidence="12 13" key="1">
    <citation type="journal article" date="2018" name="IMA Fungus">
        <title>IMA Genome-F 9: Draft genome sequence of Annulohypoxylon stygium, Aspergillus mulundensis, Berkeleyomyces basicola (syn. Thielaviopsis basicola), Ceratocystis smalleyi, two Cercospora beticola strains, Coleophoma cylindrospora, Fusarium fracticaudum, Phialophora cf. hyalina, and Morchella septimelata.</title>
        <authorList>
            <person name="Wingfield B.D."/>
            <person name="Bills G.F."/>
            <person name="Dong Y."/>
            <person name="Huang W."/>
            <person name="Nel W.J."/>
            <person name="Swalarsk-Parry B.S."/>
            <person name="Vaghefi N."/>
            <person name="Wilken P.M."/>
            <person name="An Z."/>
            <person name="de Beer Z.W."/>
            <person name="De Vos L."/>
            <person name="Chen L."/>
            <person name="Duong T.A."/>
            <person name="Gao Y."/>
            <person name="Hammerbacher A."/>
            <person name="Kikkert J.R."/>
            <person name="Li Y."/>
            <person name="Li H."/>
            <person name="Li K."/>
            <person name="Li Q."/>
            <person name="Liu X."/>
            <person name="Ma X."/>
            <person name="Naidoo K."/>
            <person name="Pethybridge S.J."/>
            <person name="Sun J."/>
            <person name="Steenkamp E.T."/>
            <person name="van der Nest M.A."/>
            <person name="van Wyk S."/>
            <person name="Wingfield M.J."/>
            <person name="Xiong C."/>
            <person name="Yue Q."/>
            <person name="Zhang X."/>
        </authorList>
    </citation>
    <scope>NUCLEOTIDE SEQUENCE [LARGE SCALE GENOMIC DNA]</scope>
    <source>
        <strain evidence="12 13">BP6252</strain>
    </source>
</reference>
<dbReference type="FunFam" id="2.40.50.140:FF:000196">
    <property type="entry name" value="rRNA biogenesis protein RRP5"/>
    <property type="match status" value="1"/>
</dbReference>
<feature type="region of interest" description="Disordered" evidence="10">
    <location>
        <begin position="1414"/>
        <end position="1461"/>
    </location>
</feature>
<proteinExistence type="predicted"/>
<dbReference type="FunFam" id="2.40.50.140:FF:000279">
    <property type="entry name" value="rRNA biogenesis protein rrp5"/>
    <property type="match status" value="1"/>
</dbReference>
<dbReference type="FunFam" id="1.25.40.10:FF:000467">
    <property type="entry name" value="Putative rRNA biogenesis protein RRP5"/>
    <property type="match status" value="1"/>
</dbReference>
<keyword evidence="4" id="KW-0597">Phosphoprotein</keyword>
<feature type="compositionally biased region" description="Basic and acidic residues" evidence="10">
    <location>
        <begin position="23"/>
        <end position="43"/>
    </location>
</feature>
<dbReference type="SMART" id="SM00316">
    <property type="entry name" value="S1"/>
    <property type="match status" value="13"/>
</dbReference>
<dbReference type="CDD" id="cd05693">
    <property type="entry name" value="S1_Rrp5_repeat_hs1_sc1"/>
    <property type="match status" value="1"/>
</dbReference>
<dbReference type="SUPFAM" id="SSF48452">
    <property type="entry name" value="TPR-like"/>
    <property type="match status" value="1"/>
</dbReference>
<dbReference type="InterPro" id="IPR003107">
    <property type="entry name" value="HAT"/>
</dbReference>
<feature type="domain" description="S1 motif" evidence="11">
    <location>
        <begin position="938"/>
        <end position="1014"/>
    </location>
</feature>
<comment type="subcellular location">
    <subcellularLocation>
        <location evidence="1">Nucleus</location>
        <location evidence="1">Nucleolus</location>
    </subcellularLocation>
</comment>
<protein>
    <recommendedName>
        <fullName evidence="8">rRNA biogenesis protein RRP5</fullName>
    </recommendedName>
    <alternativeName>
        <fullName evidence="9">Ribosomal RNA-processing protein 5</fullName>
    </alternativeName>
</protein>
<dbReference type="CDD" id="cd05702">
    <property type="entry name" value="S1_Rrp5_repeat_hs11_sc8"/>
    <property type="match status" value="1"/>
</dbReference>
<dbReference type="CDD" id="cd05703">
    <property type="entry name" value="S1_Rrp5_repeat_hs12_sc9"/>
    <property type="match status" value="1"/>
</dbReference>
<feature type="domain" description="S1 motif" evidence="11">
    <location>
        <begin position="552"/>
        <end position="626"/>
    </location>
</feature>
<dbReference type="GO" id="GO:0003723">
    <property type="term" value="F:RNA binding"/>
    <property type="evidence" value="ECO:0007669"/>
    <property type="project" value="TreeGrafter"/>
</dbReference>
<dbReference type="EMBL" id="PDLM01000001">
    <property type="protein sequence ID" value="RDW88513.1"/>
    <property type="molecule type" value="Genomic_DNA"/>
</dbReference>
<dbReference type="InterPro" id="IPR011990">
    <property type="entry name" value="TPR-like_helical_dom_sf"/>
</dbReference>
<dbReference type="GO" id="GO:0032040">
    <property type="term" value="C:small-subunit processome"/>
    <property type="evidence" value="ECO:0007669"/>
    <property type="project" value="TreeGrafter"/>
</dbReference>
<dbReference type="Pfam" id="PF24685">
    <property type="entry name" value="OB_RRP5_4th"/>
    <property type="match status" value="1"/>
</dbReference>
<dbReference type="FunFam" id="2.40.50.140:FF:000266">
    <property type="entry name" value="rRNA biogenesis protein rrp5"/>
    <property type="match status" value="1"/>
</dbReference>
<dbReference type="PANTHER" id="PTHR23270">
    <property type="entry name" value="PROGRAMMED CELL DEATH PROTEIN 11 PRE-RRNA PROCESSING PROTEIN RRP5"/>
    <property type="match status" value="1"/>
</dbReference>
<dbReference type="InterPro" id="IPR048059">
    <property type="entry name" value="Rrp5_S1_rpt_hs1_sc1"/>
</dbReference>
<dbReference type="InterPro" id="IPR057302">
    <property type="entry name" value="Rrp5_S1"/>
</dbReference>
<dbReference type="CDD" id="cd05708">
    <property type="entry name" value="S1_Rrp5_repeat_sc12"/>
    <property type="match status" value="1"/>
</dbReference>
<evidence type="ECO:0000256" key="7">
    <source>
        <dbReference type="ARBA" id="ARBA00055575"/>
    </source>
</evidence>
<evidence type="ECO:0000256" key="8">
    <source>
        <dbReference type="ARBA" id="ARBA00073619"/>
    </source>
</evidence>
<feature type="domain" description="S1 motif" evidence="11">
    <location>
        <begin position="1133"/>
        <end position="1202"/>
    </location>
</feature>